<evidence type="ECO:0000313" key="2">
    <source>
        <dbReference type="Proteomes" id="UP000050794"/>
    </source>
</evidence>
<proteinExistence type="predicted"/>
<evidence type="ECO:0000313" key="1">
    <source>
        <dbReference type="EMBL" id="VDM50806.1"/>
    </source>
</evidence>
<name>A0A183VFG5_TOXCA</name>
<dbReference type="AlphaFoldDB" id="A0A183VFG5"/>
<evidence type="ECO:0000313" key="3">
    <source>
        <dbReference type="WBParaSite" id="TCNE_0001948901-mRNA-1"/>
    </source>
</evidence>
<dbReference type="Proteomes" id="UP000050794">
    <property type="component" value="Unassembled WGS sequence"/>
</dbReference>
<dbReference type="WBParaSite" id="TCNE_0001948901-mRNA-1">
    <property type="protein sequence ID" value="TCNE_0001948901-mRNA-1"/>
    <property type="gene ID" value="TCNE_0001948901"/>
</dbReference>
<reference evidence="1 2" key="2">
    <citation type="submission" date="2018-11" db="EMBL/GenBank/DDBJ databases">
        <authorList>
            <consortium name="Pathogen Informatics"/>
        </authorList>
    </citation>
    <scope>NUCLEOTIDE SEQUENCE [LARGE SCALE GENOMIC DNA]</scope>
</reference>
<dbReference type="EMBL" id="UYWY01026983">
    <property type="protein sequence ID" value="VDM50806.1"/>
    <property type="molecule type" value="Genomic_DNA"/>
</dbReference>
<accession>A0A183VFG5</accession>
<protein>
    <submittedName>
        <fullName evidence="3">Secreted protein</fullName>
    </submittedName>
</protein>
<sequence>MRPSIDISMAFCIMCNSLSFARSDAACDNRVQLSWILGLKRLYGSFYLHTIGKLFESREKDDERVPEFTYFTVALKRLCLGEYVVYRSVLAFD</sequence>
<organism evidence="2 3">
    <name type="scientific">Toxocara canis</name>
    <name type="common">Canine roundworm</name>
    <dbReference type="NCBI Taxonomy" id="6265"/>
    <lineage>
        <taxon>Eukaryota</taxon>
        <taxon>Metazoa</taxon>
        <taxon>Ecdysozoa</taxon>
        <taxon>Nematoda</taxon>
        <taxon>Chromadorea</taxon>
        <taxon>Rhabditida</taxon>
        <taxon>Spirurina</taxon>
        <taxon>Ascaridomorpha</taxon>
        <taxon>Ascaridoidea</taxon>
        <taxon>Toxocaridae</taxon>
        <taxon>Toxocara</taxon>
    </lineage>
</organism>
<reference evidence="3" key="1">
    <citation type="submission" date="2016-06" db="UniProtKB">
        <authorList>
            <consortium name="WormBaseParasite"/>
        </authorList>
    </citation>
    <scope>IDENTIFICATION</scope>
</reference>
<gene>
    <name evidence="1" type="ORF">TCNE_LOCUS19485</name>
</gene>
<keyword evidence="2" id="KW-1185">Reference proteome</keyword>